<dbReference type="PANTHER" id="PTHR36437">
    <property type="entry name" value="GLYOXALASE/BLEOMYCIN RESISTANCE PROTEIN/DIOXYGENASE"/>
    <property type="match status" value="1"/>
</dbReference>
<dbReference type="InterPro" id="IPR004360">
    <property type="entry name" value="Glyas_Fos-R_dOase_dom"/>
</dbReference>
<dbReference type="Pfam" id="PF00903">
    <property type="entry name" value="Glyoxalase"/>
    <property type="match status" value="1"/>
</dbReference>
<dbReference type="Proteomes" id="UP001499967">
    <property type="component" value="Unassembled WGS sequence"/>
</dbReference>
<dbReference type="CDD" id="cd07263">
    <property type="entry name" value="VOC_like"/>
    <property type="match status" value="1"/>
</dbReference>
<sequence>MIRHVATVAVYVTDQDEALRFWTEKVGFELRTERSMGDARWLEVAPPGAASALVLYPKAMMREPLQPGIVFEVDDIEGTCARLTEAGVPFAKPLREMLWGRFASFLDPEGTEFGLRE</sequence>
<dbReference type="Gene3D" id="3.10.180.10">
    <property type="entry name" value="2,3-Dihydroxybiphenyl 1,2-Dioxygenase, domain 1"/>
    <property type="match status" value="1"/>
</dbReference>
<dbReference type="InterPro" id="IPR029068">
    <property type="entry name" value="Glyas_Bleomycin-R_OHBP_Dase"/>
</dbReference>
<organism evidence="2 3">
    <name type="scientific">Pseudonocardia zijingensis</name>
    <dbReference type="NCBI Taxonomy" id="153376"/>
    <lineage>
        <taxon>Bacteria</taxon>
        <taxon>Bacillati</taxon>
        <taxon>Actinomycetota</taxon>
        <taxon>Actinomycetes</taxon>
        <taxon>Pseudonocardiales</taxon>
        <taxon>Pseudonocardiaceae</taxon>
        <taxon>Pseudonocardia</taxon>
    </lineage>
</organism>
<comment type="caution">
    <text evidence="2">The sequence shown here is derived from an EMBL/GenBank/DDBJ whole genome shotgun (WGS) entry which is preliminary data.</text>
</comment>
<gene>
    <name evidence="2" type="ORF">GCM10009559_03590</name>
</gene>
<evidence type="ECO:0000313" key="3">
    <source>
        <dbReference type="Proteomes" id="UP001499967"/>
    </source>
</evidence>
<evidence type="ECO:0000313" key="2">
    <source>
        <dbReference type="EMBL" id="GAA0920858.1"/>
    </source>
</evidence>
<dbReference type="EMBL" id="BAAAHP010000009">
    <property type="protein sequence ID" value="GAA0920858.1"/>
    <property type="molecule type" value="Genomic_DNA"/>
</dbReference>
<dbReference type="PANTHER" id="PTHR36437:SF2">
    <property type="entry name" value="GLYOXALASE_BLEOMYCIN RESISTANCE PROTEIN_DIOXYGENASE"/>
    <property type="match status" value="1"/>
</dbReference>
<protein>
    <submittedName>
        <fullName evidence="2">VOC family protein</fullName>
    </submittedName>
</protein>
<evidence type="ECO:0000259" key="1">
    <source>
        <dbReference type="PROSITE" id="PS51819"/>
    </source>
</evidence>
<feature type="domain" description="VOC" evidence="1">
    <location>
        <begin position="1"/>
        <end position="117"/>
    </location>
</feature>
<proteinExistence type="predicted"/>
<dbReference type="InterPro" id="IPR037523">
    <property type="entry name" value="VOC_core"/>
</dbReference>
<accession>A0ABP3ZGV6</accession>
<name>A0ABP3ZGV6_9PSEU</name>
<dbReference type="RefSeq" id="WP_343938125.1">
    <property type="nucleotide sequence ID" value="NZ_BAAAHP010000009.1"/>
</dbReference>
<reference evidence="3" key="1">
    <citation type="journal article" date="2019" name="Int. J. Syst. Evol. Microbiol.">
        <title>The Global Catalogue of Microorganisms (GCM) 10K type strain sequencing project: providing services to taxonomists for standard genome sequencing and annotation.</title>
        <authorList>
            <consortium name="The Broad Institute Genomics Platform"/>
            <consortium name="The Broad Institute Genome Sequencing Center for Infectious Disease"/>
            <person name="Wu L."/>
            <person name="Ma J."/>
        </authorList>
    </citation>
    <scope>NUCLEOTIDE SEQUENCE [LARGE SCALE GENOMIC DNA]</scope>
    <source>
        <strain evidence="3">JCM 11117</strain>
    </source>
</reference>
<dbReference type="SUPFAM" id="SSF54593">
    <property type="entry name" value="Glyoxalase/Bleomycin resistance protein/Dihydroxybiphenyl dioxygenase"/>
    <property type="match status" value="1"/>
</dbReference>
<dbReference type="PROSITE" id="PS51819">
    <property type="entry name" value="VOC"/>
    <property type="match status" value="1"/>
</dbReference>
<keyword evidence="3" id="KW-1185">Reference proteome</keyword>